<evidence type="ECO:0000313" key="1">
    <source>
        <dbReference type="EMBL" id="KAK2121289.1"/>
    </source>
</evidence>
<accession>A0ABQ9WI09</accession>
<comment type="caution">
    <text evidence="1">The sequence shown here is derived from an EMBL/GenBank/DDBJ whole genome shotgun (WGS) entry which is preliminary data.</text>
</comment>
<dbReference type="Proteomes" id="UP001266305">
    <property type="component" value="Unassembled WGS sequence"/>
</dbReference>
<reference evidence="1 2" key="1">
    <citation type="submission" date="2023-05" db="EMBL/GenBank/DDBJ databases">
        <title>B98-5 Cell Line De Novo Hybrid Assembly: An Optical Mapping Approach.</title>
        <authorList>
            <person name="Kananen K."/>
            <person name="Auerbach J.A."/>
            <person name="Kautto E."/>
            <person name="Blachly J.S."/>
        </authorList>
    </citation>
    <scope>NUCLEOTIDE SEQUENCE [LARGE SCALE GENOMIC DNA]</scope>
    <source>
        <strain evidence="1">B95-8</strain>
        <tissue evidence="1">Cell line</tissue>
    </source>
</reference>
<proteinExistence type="predicted"/>
<keyword evidence="2" id="KW-1185">Reference proteome</keyword>
<organism evidence="1 2">
    <name type="scientific">Saguinus oedipus</name>
    <name type="common">Cotton-top tamarin</name>
    <name type="synonym">Oedipomidas oedipus</name>
    <dbReference type="NCBI Taxonomy" id="9490"/>
    <lineage>
        <taxon>Eukaryota</taxon>
        <taxon>Metazoa</taxon>
        <taxon>Chordata</taxon>
        <taxon>Craniata</taxon>
        <taxon>Vertebrata</taxon>
        <taxon>Euteleostomi</taxon>
        <taxon>Mammalia</taxon>
        <taxon>Eutheria</taxon>
        <taxon>Euarchontoglires</taxon>
        <taxon>Primates</taxon>
        <taxon>Haplorrhini</taxon>
        <taxon>Platyrrhini</taxon>
        <taxon>Cebidae</taxon>
        <taxon>Callitrichinae</taxon>
        <taxon>Saguinus</taxon>
    </lineage>
</organism>
<protein>
    <submittedName>
        <fullName evidence="1">Uncharacterized protein</fullName>
    </submittedName>
</protein>
<name>A0ABQ9WI09_SAGOE</name>
<evidence type="ECO:0000313" key="2">
    <source>
        <dbReference type="Proteomes" id="UP001266305"/>
    </source>
</evidence>
<sequence length="95" mass="10651">MAREWFSWWICGIQTSQRPKGRPSISSLLRDDETISHAGVTPSCGSHRSATERVIRLPHCLQKPYCQTGPGKFPVVAVFESVVMHLQTTRLADKS</sequence>
<dbReference type="EMBL" id="JASSZA010000001">
    <property type="protein sequence ID" value="KAK2121289.1"/>
    <property type="molecule type" value="Genomic_DNA"/>
</dbReference>
<gene>
    <name evidence="1" type="ORF">P7K49_002675</name>
</gene>